<dbReference type="InterPro" id="IPR050527">
    <property type="entry name" value="Snail/Krueppel_Znf"/>
</dbReference>
<keyword evidence="2" id="KW-0479">Metal-binding</keyword>
<dbReference type="SUPFAM" id="SSF57667">
    <property type="entry name" value="beta-beta-alpha zinc fingers"/>
    <property type="match status" value="3"/>
</dbReference>
<comment type="subcellular location">
    <subcellularLocation>
        <location evidence="1">Nucleus</location>
    </subcellularLocation>
</comment>
<dbReference type="Gene3D" id="3.30.160.60">
    <property type="entry name" value="Classic Zinc Finger"/>
    <property type="match status" value="4"/>
</dbReference>
<feature type="region of interest" description="Disordered" evidence="10">
    <location>
        <begin position="86"/>
        <end position="108"/>
    </location>
</feature>
<dbReference type="GO" id="GO:0000978">
    <property type="term" value="F:RNA polymerase II cis-regulatory region sequence-specific DNA binding"/>
    <property type="evidence" value="ECO:0007669"/>
    <property type="project" value="TreeGrafter"/>
</dbReference>
<comment type="similarity">
    <text evidence="8">Belongs to the snail C2H2-type zinc-finger protein family.</text>
</comment>
<evidence type="ECO:0000256" key="4">
    <source>
        <dbReference type="ARBA" id="ARBA00022771"/>
    </source>
</evidence>
<dbReference type="PANTHER" id="PTHR24388">
    <property type="entry name" value="ZINC FINGER PROTEIN"/>
    <property type="match status" value="1"/>
</dbReference>
<feature type="domain" description="C2H2-type" evidence="11">
    <location>
        <begin position="144"/>
        <end position="171"/>
    </location>
</feature>
<evidence type="ECO:0000256" key="9">
    <source>
        <dbReference type="PROSITE-ProRule" id="PRU00042"/>
    </source>
</evidence>
<evidence type="ECO:0000256" key="6">
    <source>
        <dbReference type="ARBA" id="ARBA00023125"/>
    </source>
</evidence>
<evidence type="ECO:0000256" key="3">
    <source>
        <dbReference type="ARBA" id="ARBA00022737"/>
    </source>
</evidence>
<keyword evidence="6" id="KW-0238">DNA-binding</keyword>
<dbReference type="GO" id="GO:0008270">
    <property type="term" value="F:zinc ion binding"/>
    <property type="evidence" value="ECO:0007669"/>
    <property type="project" value="UniProtKB-KW"/>
</dbReference>
<dbReference type="WBParaSite" id="MBELARI_LOCUS17363">
    <property type="protein sequence ID" value="MBELARI_LOCUS17363"/>
    <property type="gene ID" value="MBELARI_LOCUS17363"/>
</dbReference>
<keyword evidence="7" id="KW-0539">Nucleus</keyword>
<evidence type="ECO:0000256" key="1">
    <source>
        <dbReference type="ARBA" id="ARBA00004123"/>
    </source>
</evidence>
<feature type="domain" description="C2H2-type" evidence="11">
    <location>
        <begin position="201"/>
        <end position="228"/>
    </location>
</feature>
<dbReference type="PANTHER" id="PTHR24388:SF38">
    <property type="entry name" value="PROTEIN SNAIL"/>
    <property type="match status" value="1"/>
</dbReference>
<dbReference type="SMART" id="SM00614">
    <property type="entry name" value="ZnF_BED"/>
    <property type="match status" value="1"/>
</dbReference>
<keyword evidence="4 9" id="KW-0863">Zinc-finger</keyword>
<dbReference type="PROSITE" id="PS50157">
    <property type="entry name" value="ZINC_FINGER_C2H2_2"/>
    <property type="match status" value="4"/>
</dbReference>
<dbReference type="InterPro" id="IPR013087">
    <property type="entry name" value="Znf_C2H2_type"/>
</dbReference>
<evidence type="ECO:0000256" key="10">
    <source>
        <dbReference type="SAM" id="MobiDB-lite"/>
    </source>
</evidence>
<organism evidence="12 13">
    <name type="scientific">Mesorhabditis belari</name>
    <dbReference type="NCBI Taxonomy" id="2138241"/>
    <lineage>
        <taxon>Eukaryota</taxon>
        <taxon>Metazoa</taxon>
        <taxon>Ecdysozoa</taxon>
        <taxon>Nematoda</taxon>
        <taxon>Chromadorea</taxon>
        <taxon>Rhabditida</taxon>
        <taxon>Rhabditina</taxon>
        <taxon>Rhabditomorpha</taxon>
        <taxon>Rhabditoidea</taxon>
        <taxon>Rhabditidae</taxon>
        <taxon>Mesorhabditinae</taxon>
        <taxon>Mesorhabditis</taxon>
    </lineage>
</organism>
<evidence type="ECO:0000256" key="2">
    <source>
        <dbReference type="ARBA" id="ARBA00022723"/>
    </source>
</evidence>
<evidence type="ECO:0000313" key="12">
    <source>
        <dbReference type="Proteomes" id="UP000887575"/>
    </source>
</evidence>
<feature type="domain" description="C2H2-type" evidence="11">
    <location>
        <begin position="229"/>
        <end position="256"/>
    </location>
</feature>
<sequence>MVPSTGSLSLVDLLTSQFPQINPYRQLVDPALTMNLQMLLMQAYQQTVKVNIPSSQSPPEESIKKEIETEKAPSFSIDTLLDLKSESQTTEDEKPSSSSCSSHSPSSATSDVVAYTLDALETADGRTKRKKPIVSVKDEKNGRCVCEHCGKSYATSSNLSRHKQTHRPLDSPFAKQCPHCDRVYVSMPALSMHILTHKASHSCDVCGKVFSRLWLLQGHMRSHTGHKPFGCAHCGKAFADRSNLRAHILTHTGDKRFACSTCGKRFALRSYLNRHVEQSCGAKNRSSPGETTDDCNTRSHDTPTPPMIQSNSADLALLLANLNG</sequence>
<keyword evidence="5" id="KW-0862">Zinc</keyword>
<dbReference type="Pfam" id="PF00096">
    <property type="entry name" value="zf-C2H2"/>
    <property type="match status" value="5"/>
</dbReference>
<dbReference type="GO" id="GO:0005634">
    <property type="term" value="C:nucleus"/>
    <property type="evidence" value="ECO:0007669"/>
    <property type="project" value="UniProtKB-SubCell"/>
</dbReference>
<dbReference type="FunFam" id="3.30.160.60:FF:000446">
    <property type="entry name" value="Zinc finger protein"/>
    <property type="match status" value="1"/>
</dbReference>
<feature type="region of interest" description="Disordered" evidence="10">
    <location>
        <begin position="279"/>
        <end position="310"/>
    </location>
</feature>
<dbReference type="InterPro" id="IPR036236">
    <property type="entry name" value="Znf_C2H2_sf"/>
</dbReference>
<evidence type="ECO:0000259" key="11">
    <source>
        <dbReference type="PROSITE" id="PS50157"/>
    </source>
</evidence>
<name>A0AAF3ETH4_9BILA</name>
<dbReference type="AlphaFoldDB" id="A0AAF3ETH4"/>
<dbReference type="FunFam" id="3.30.160.60:FF:001465">
    <property type="entry name" value="Zinc finger protein 560"/>
    <property type="match status" value="1"/>
</dbReference>
<evidence type="ECO:0000256" key="8">
    <source>
        <dbReference type="ARBA" id="ARBA00037948"/>
    </source>
</evidence>
<accession>A0AAF3ETH4</accession>
<feature type="compositionally biased region" description="Basic and acidic residues" evidence="10">
    <location>
        <begin position="86"/>
        <end position="95"/>
    </location>
</feature>
<reference evidence="13" key="1">
    <citation type="submission" date="2024-02" db="UniProtKB">
        <authorList>
            <consortium name="WormBaseParasite"/>
        </authorList>
    </citation>
    <scope>IDENTIFICATION</scope>
</reference>
<keyword evidence="12" id="KW-1185">Reference proteome</keyword>
<dbReference type="SMART" id="SM00355">
    <property type="entry name" value="ZnF_C2H2"/>
    <property type="match status" value="5"/>
</dbReference>
<evidence type="ECO:0000313" key="13">
    <source>
        <dbReference type="WBParaSite" id="MBELARI_LOCUS17363"/>
    </source>
</evidence>
<evidence type="ECO:0000256" key="7">
    <source>
        <dbReference type="ARBA" id="ARBA00023242"/>
    </source>
</evidence>
<feature type="domain" description="C2H2-type" evidence="11">
    <location>
        <begin position="257"/>
        <end position="284"/>
    </location>
</feature>
<keyword evidence="3" id="KW-0677">Repeat</keyword>
<dbReference type="GO" id="GO:0000122">
    <property type="term" value="P:negative regulation of transcription by RNA polymerase II"/>
    <property type="evidence" value="ECO:0007669"/>
    <property type="project" value="UniProtKB-ARBA"/>
</dbReference>
<dbReference type="GO" id="GO:0000981">
    <property type="term" value="F:DNA-binding transcription factor activity, RNA polymerase II-specific"/>
    <property type="evidence" value="ECO:0007669"/>
    <property type="project" value="TreeGrafter"/>
</dbReference>
<dbReference type="FunFam" id="3.30.160.60:FF:000043">
    <property type="entry name" value="Scratch family zinc finger 2"/>
    <property type="match status" value="1"/>
</dbReference>
<feature type="compositionally biased region" description="Low complexity" evidence="10">
    <location>
        <begin position="96"/>
        <end position="108"/>
    </location>
</feature>
<dbReference type="Proteomes" id="UP000887575">
    <property type="component" value="Unassembled WGS sequence"/>
</dbReference>
<evidence type="ECO:0000256" key="5">
    <source>
        <dbReference type="ARBA" id="ARBA00022833"/>
    </source>
</evidence>
<proteinExistence type="inferred from homology"/>
<protein>
    <submittedName>
        <fullName evidence="13">C2H2-type domain-containing protein</fullName>
    </submittedName>
</protein>
<dbReference type="FunFam" id="3.30.160.60:FF:000100">
    <property type="entry name" value="Zinc finger 45-like"/>
    <property type="match status" value="1"/>
</dbReference>
<dbReference type="PROSITE" id="PS00028">
    <property type="entry name" value="ZINC_FINGER_C2H2_1"/>
    <property type="match status" value="3"/>
</dbReference>